<feature type="transmembrane region" description="Helical" evidence="1">
    <location>
        <begin position="207"/>
        <end position="227"/>
    </location>
</feature>
<keyword evidence="1" id="KW-0472">Membrane</keyword>
<keyword evidence="1" id="KW-0812">Transmembrane</keyword>
<dbReference type="EMBL" id="CP000866">
    <property type="protein sequence ID" value="ABX13547.1"/>
    <property type="molecule type" value="Genomic_DNA"/>
</dbReference>
<name>A9A1N2_NITMS</name>
<feature type="transmembrane region" description="Helical" evidence="1">
    <location>
        <begin position="20"/>
        <end position="40"/>
    </location>
</feature>
<dbReference type="eggNOG" id="arCOG08794">
    <property type="taxonomic scope" value="Archaea"/>
</dbReference>
<dbReference type="InParanoid" id="A9A1N2"/>
<gene>
    <name evidence="2" type="ordered locus">Nmar_1651</name>
</gene>
<evidence type="ECO:0000313" key="3">
    <source>
        <dbReference type="Proteomes" id="UP000000792"/>
    </source>
</evidence>
<dbReference type="KEGG" id="nmr:Nmar_1651"/>
<keyword evidence="1" id="KW-1133">Transmembrane helix</keyword>
<protein>
    <submittedName>
        <fullName evidence="2">Uncharacterized protein</fullName>
    </submittedName>
</protein>
<dbReference type="AlphaFoldDB" id="A9A1N2"/>
<organism evidence="2 3">
    <name type="scientific">Nitrosopumilus maritimus (strain SCM1)</name>
    <dbReference type="NCBI Taxonomy" id="436308"/>
    <lineage>
        <taxon>Archaea</taxon>
        <taxon>Nitrososphaerota</taxon>
        <taxon>Nitrososphaeria</taxon>
        <taxon>Nitrosopumilales</taxon>
        <taxon>Nitrosopumilaceae</taxon>
        <taxon>Nitrosopumilus</taxon>
    </lineage>
</organism>
<dbReference type="HOGENOM" id="CLU_1192587_0_0_2"/>
<keyword evidence="3" id="KW-1185">Reference proteome</keyword>
<evidence type="ECO:0000313" key="2">
    <source>
        <dbReference type="EMBL" id="ABX13547.1"/>
    </source>
</evidence>
<proteinExistence type="predicted"/>
<accession>A9A1N2</accession>
<evidence type="ECO:0000256" key="1">
    <source>
        <dbReference type="SAM" id="Phobius"/>
    </source>
</evidence>
<sequence>MNSIFVPIHVKIITCNYKMIAMKIIIFGIIGLLFSIGMIAPSFAHTTVNVEQYEIEAGWGVEPPVVGIRNEFMLKIIERGEKEGTFTGVTSAFKDVDVTTMFGGAAKKIEVNSDPRPGYYFSPVIPTKTGTYMIELKGEIRGVPVDIKIPIEDVESTAVLDFPPTSSEGTADVAALKNAISSLQQDVSKLKSGETEVTSDGGAAYDFAIFGLSIAGAAIILAIIALVKRK</sequence>
<dbReference type="Proteomes" id="UP000000792">
    <property type="component" value="Chromosome"/>
</dbReference>
<reference evidence="2 3" key="1">
    <citation type="journal article" date="2010" name="Proc. Natl. Acad. Sci. U.S.A.">
        <title>Nitrosopumilus maritimus genome reveals unique mechanisms for nitrification and autotrophy in globally distributed marine crenarchaea.</title>
        <authorList>
            <person name="Walker C.B."/>
            <person name="de la Torre J.R."/>
            <person name="Klotz M.G."/>
            <person name="Urakawa H."/>
            <person name="Pinel N."/>
            <person name="Arp D.J."/>
            <person name="Brochier-Armanet C."/>
            <person name="Chain P.S."/>
            <person name="Chan P.P."/>
            <person name="Gollabgir A."/>
            <person name="Hemp J."/>
            <person name="Hugler M."/>
            <person name="Karr E.A."/>
            <person name="Konneke M."/>
            <person name="Shin M."/>
            <person name="Lawton T.J."/>
            <person name="Lowe T."/>
            <person name="Martens-Habbena W."/>
            <person name="Sayavedra-Soto L.A."/>
            <person name="Lang D."/>
            <person name="Sievert S.M."/>
            <person name="Rosenzweig A.C."/>
            <person name="Manning G."/>
            <person name="Stahl D.A."/>
        </authorList>
    </citation>
    <scope>NUCLEOTIDE SEQUENCE [LARGE SCALE GENOMIC DNA]</scope>
    <source>
        <strain evidence="2 3">SCM1</strain>
    </source>
</reference>
<dbReference type="EnsemblBacteria" id="ABX13547">
    <property type="protein sequence ID" value="ABX13547"/>
    <property type="gene ID" value="Nmar_1651"/>
</dbReference>